<comment type="subcellular location">
    <subcellularLocation>
        <location evidence="1">Cell membrane</location>
        <topology evidence="1">Multi-pass membrane protein</topology>
    </subcellularLocation>
</comment>
<comment type="similarity">
    <text evidence="2">Belongs to the G-protein coupled receptor 1 family.</text>
</comment>
<evidence type="ECO:0000313" key="16">
    <source>
        <dbReference type="Proteomes" id="UP001430953"/>
    </source>
</evidence>
<dbReference type="Proteomes" id="UP001430953">
    <property type="component" value="Unassembled WGS sequence"/>
</dbReference>
<evidence type="ECO:0000256" key="11">
    <source>
        <dbReference type="ARBA" id="ARBA00023224"/>
    </source>
</evidence>
<keyword evidence="11" id="KW-0807">Transducer</keyword>
<dbReference type="InterPro" id="IPR000276">
    <property type="entry name" value="GPCR_Rhodpsn"/>
</dbReference>
<dbReference type="Gene3D" id="1.20.1070.10">
    <property type="entry name" value="Rhodopsin 7-helix transmembrane proteins"/>
    <property type="match status" value="1"/>
</dbReference>
<dbReference type="PANTHER" id="PTHR24243:SF107">
    <property type="entry name" value="NEUROPEPTIDES CAPA RECEPTOR"/>
    <property type="match status" value="1"/>
</dbReference>
<dbReference type="CDD" id="cd15134">
    <property type="entry name" value="7tmA_capaR"/>
    <property type="match status" value="1"/>
</dbReference>
<keyword evidence="7 13" id="KW-0472">Membrane</keyword>
<feature type="transmembrane region" description="Helical" evidence="13">
    <location>
        <begin position="162"/>
        <end position="180"/>
    </location>
</feature>
<feature type="domain" description="G-protein coupled receptors family 1 profile" evidence="14">
    <location>
        <begin position="58"/>
        <end position="327"/>
    </location>
</feature>
<dbReference type="GO" id="GO:0001607">
    <property type="term" value="F:neuromedin U receptor activity"/>
    <property type="evidence" value="ECO:0007669"/>
    <property type="project" value="InterPro"/>
</dbReference>
<proteinExistence type="inferred from homology"/>
<feature type="transmembrane region" description="Helical" evidence="13">
    <location>
        <begin position="214"/>
        <end position="234"/>
    </location>
</feature>
<feature type="transmembrane region" description="Helical" evidence="13">
    <location>
        <begin position="79"/>
        <end position="104"/>
    </location>
</feature>
<evidence type="ECO:0000256" key="12">
    <source>
        <dbReference type="SAM" id="MobiDB-lite"/>
    </source>
</evidence>
<evidence type="ECO:0000256" key="10">
    <source>
        <dbReference type="ARBA" id="ARBA00023180"/>
    </source>
</evidence>
<evidence type="ECO:0000256" key="9">
    <source>
        <dbReference type="ARBA" id="ARBA00023170"/>
    </source>
</evidence>
<evidence type="ECO:0000256" key="5">
    <source>
        <dbReference type="ARBA" id="ARBA00022989"/>
    </source>
</evidence>
<dbReference type="GO" id="GO:0005886">
    <property type="term" value="C:plasma membrane"/>
    <property type="evidence" value="ECO:0007669"/>
    <property type="project" value="UniProtKB-SubCell"/>
</dbReference>
<feature type="transmembrane region" description="Helical" evidence="13">
    <location>
        <begin position="268"/>
        <end position="287"/>
    </location>
</feature>
<evidence type="ECO:0000259" key="14">
    <source>
        <dbReference type="PROSITE" id="PS50262"/>
    </source>
</evidence>
<evidence type="ECO:0000256" key="13">
    <source>
        <dbReference type="SAM" id="Phobius"/>
    </source>
</evidence>
<keyword evidence="6" id="KW-0297">G-protein coupled receptor</keyword>
<dbReference type="PROSITE" id="PS50262">
    <property type="entry name" value="G_PROTEIN_RECEP_F1_2"/>
    <property type="match status" value="1"/>
</dbReference>
<evidence type="ECO:0000256" key="4">
    <source>
        <dbReference type="ARBA" id="ARBA00022692"/>
    </source>
</evidence>
<keyword evidence="16" id="KW-1185">Reference proteome</keyword>
<keyword evidence="4 13" id="KW-0812">Transmembrane</keyword>
<name>A0AAW2H5W0_9HYME</name>
<dbReference type="PRINTS" id="PR00237">
    <property type="entry name" value="GPCRRHODOPSN"/>
</dbReference>
<feature type="transmembrane region" description="Helical" evidence="13">
    <location>
        <begin position="307"/>
        <end position="329"/>
    </location>
</feature>
<evidence type="ECO:0000256" key="3">
    <source>
        <dbReference type="ARBA" id="ARBA00022475"/>
    </source>
</evidence>
<keyword evidence="3" id="KW-1003">Cell membrane</keyword>
<gene>
    <name evidence="15" type="ORF">PUN28_001520</name>
</gene>
<evidence type="ECO:0000256" key="1">
    <source>
        <dbReference type="ARBA" id="ARBA00004651"/>
    </source>
</evidence>
<evidence type="ECO:0000256" key="6">
    <source>
        <dbReference type="ARBA" id="ARBA00023040"/>
    </source>
</evidence>
<protein>
    <recommendedName>
        <fullName evidence="14">G-protein coupled receptors family 1 profile domain-containing protein</fullName>
    </recommendedName>
</protein>
<feature type="transmembrane region" description="Helical" evidence="13">
    <location>
        <begin position="40"/>
        <end position="67"/>
    </location>
</feature>
<feature type="region of interest" description="Disordered" evidence="12">
    <location>
        <begin position="407"/>
        <end position="428"/>
    </location>
</feature>
<dbReference type="InterPro" id="IPR017452">
    <property type="entry name" value="GPCR_Rhodpsn_7TM"/>
</dbReference>
<dbReference type="EMBL" id="JADYXP020000001">
    <property type="protein sequence ID" value="KAL0134803.1"/>
    <property type="molecule type" value="Genomic_DNA"/>
</dbReference>
<evidence type="ECO:0000256" key="8">
    <source>
        <dbReference type="ARBA" id="ARBA00023157"/>
    </source>
</evidence>
<dbReference type="PRINTS" id="PR01565">
    <property type="entry name" value="NEUROMEDINUR"/>
</dbReference>
<comment type="caution">
    <text evidence="15">The sequence shown here is derived from an EMBL/GenBank/DDBJ whole genome shotgun (WGS) entry which is preliminary data.</text>
</comment>
<dbReference type="AlphaFoldDB" id="A0AAW2H5W0"/>
<keyword evidence="10" id="KW-0325">Glycoprotein</keyword>
<keyword evidence="9" id="KW-0675">Receptor</keyword>
<keyword evidence="8" id="KW-1015">Disulfide bond</keyword>
<feature type="transmembrane region" description="Helical" evidence="13">
    <location>
        <begin position="124"/>
        <end position="142"/>
    </location>
</feature>
<dbReference type="PANTHER" id="PTHR24243">
    <property type="entry name" value="G-PROTEIN COUPLED RECEPTOR"/>
    <property type="match status" value="1"/>
</dbReference>
<reference evidence="15 16" key="1">
    <citation type="submission" date="2023-03" db="EMBL/GenBank/DDBJ databases">
        <title>High recombination rates correlate with genetic variation in Cardiocondyla obscurior ants.</title>
        <authorList>
            <person name="Errbii M."/>
        </authorList>
    </citation>
    <scope>NUCLEOTIDE SEQUENCE [LARGE SCALE GENOMIC DNA]</scope>
    <source>
        <strain evidence="15">Alpha-2009</strain>
        <tissue evidence="15">Whole body</tissue>
    </source>
</reference>
<keyword evidence="5 13" id="KW-1133">Transmembrane helix</keyword>
<evidence type="ECO:0000313" key="15">
    <source>
        <dbReference type="EMBL" id="KAL0134803.1"/>
    </source>
</evidence>
<accession>A0AAW2H5W0</accession>
<evidence type="ECO:0000256" key="7">
    <source>
        <dbReference type="ARBA" id="ARBA00023136"/>
    </source>
</evidence>
<sequence length="428" mass="49467">MENQDENDILDFWWNRDLSNITEAEYLSMVLGPKYLSFKLMIPLTIIYIMIFITGVFGNVITCIVIVRNSFMQTATNYYLFSLAISDLTLLILGLPNELGVFWQQYPWSLGTMLCKTRAYVSEMSSYVSVLTIVAFSVQRYLAICHPLHVYSISSLERSTRIIVAVWLIAMVAAIPFAIYTKVNFVEYPPESGNYSADSAICGMLLPDMPKFPLYELSCIVFFLIPMFIIFVLYTRMGLQIKSRTKKALGPIENAFVHGAHRQSRKSIVRMLSVVIMFFLCWAPFHTQRLVYIYAQESDYYPDLNEWLYILSGCLYYFSTTVNPILYTLMSCKYRKAFKQAVCCRTRRHINALSKKIFYFTSSQQNIKDRNKNNINTSGFSQKTYLSQKKDSSSIFLFERKHLLAHQQPSNESTSSKRSEVSITTNNM</sequence>
<dbReference type="Pfam" id="PF00001">
    <property type="entry name" value="7tm_1"/>
    <property type="match status" value="1"/>
</dbReference>
<organism evidence="15 16">
    <name type="scientific">Cardiocondyla obscurior</name>
    <dbReference type="NCBI Taxonomy" id="286306"/>
    <lineage>
        <taxon>Eukaryota</taxon>
        <taxon>Metazoa</taxon>
        <taxon>Ecdysozoa</taxon>
        <taxon>Arthropoda</taxon>
        <taxon>Hexapoda</taxon>
        <taxon>Insecta</taxon>
        <taxon>Pterygota</taxon>
        <taxon>Neoptera</taxon>
        <taxon>Endopterygota</taxon>
        <taxon>Hymenoptera</taxon>
        <taxon>Apocrita</taxon>
        <taxon>Aculeata</taxon>
        <taxon>Formicoidea</taxon>
        <taxon>Formicidae</taxon>
        <taxon>Myrmicinae</taxon>
        <taxon>Cardiocondyla</taxon>
    </lineage>
</organism>
<dbReference type="SUPFAM" id="SSF81321">
    <property type="entry name" value="Family A G protein-coupled receptor-like"/>
    <property type="match status" value="1"/>
</dbReference>
<dbReference type="InterPro" id="IPR005390">
    <property type="entry name" value="NeuromedU_rcpt"/>
</dbReference>
<evidence type="ECO:0000256" key="2">
    <source>
        <dbReference type="ARBA" id="ARBA00010663"/>
    </source>
</evidence>